<evidence type="ECO:0000313" key="5">
    <source>
        <dbReference type="Proteomes" id="UP000310066"/>
    </source>
</evidence>
<dbReference type="EMBL" id="JASUXU010000044">
    <property type="protein sequence ID" value="KAK0317276.1"/>
    <property type="molecule type" value="Genomic_DNA"/>
</dbReference>
<dbReference type="AlphaFoldDB" id="A0A4U0V1C9"/>
<comment type="caution">
    <text evidence="4">The sequence shown here is derived from an EMBL/GenBank/DDBJ whole genome shotgun (WGS) entry which is preliminary data.</text>
</comment>
<organism evidence="4 5">
    <name type="scientific">Friedmanniomyces endolithicus</name>
    <dbReference type="NCBI Taxonomy" id="329885"/>
    <lineage>
        <taxon>Eukaryota</taxon>
        <taxon>Fungi</taxon>
        <taxon>Dikarya</taxon>
        <taxon>Ascomycota</taxon>
        <taxon>Pezizomycotina</taxon>
        <taxon>Dothideomycetes</taxon>
        <taxon>Dothideomycetidae</taxon>
        <taxon>Mycosphaerellales</taxon>
        <taxon>Teratosphaeriaceae</taxon>
        <taxon>Friedmanniomyces</taxon>
    </lineage>
</organism>
<protein>
    <recommendedName>
        <fullName evidence="1">N-acetyltransferase domain-containing protein</fullName>
    </recommendedName>
</protein>
<evidence type="ECO:0000313" key="6">
    <source>
        <dbReference type="Proteomes" id="UP001175353"/>
    </source>
</evidence>
<dbReference type="InterPro" id="IPR016181">
    <property type="entry name" value="Acyl_CoA_acyltransferase"/>
</dbReference>
<feature type="domain" description="N-acetyltransferase" evidence="1">
    <location>
        <begin position="74"/>
        <end position="221"/>
    </location>
</feature>
<dbReference type="PANTHER" id="PTHR42791:SF16">
    <property type="entry name" value="N-ACETYLTRANSFERASE DOMAIN-CONTAINING PROTEIN"/>
    <property type="match status" value="1"/>
</dbReference>
<dbReference type="Proteomes" id="UP001168146">
    <property type="component" value="Unassembled WGS sequence"/>
</dbReference>
<dbReference type="Proteomes" id="UP000310066">
    <property type="component" value="Unassembled WGS sequence"/>
</dbReference>
<dbReference type="STRING" id="329885.A0A4U0V1C9"/>
<reference evidence="3" key="3">
    <citation type="submission" date="2023-06" db="EMBL/GenBank/DDBJ databases">
        <title>Black Yeasts Isolated from many extreme environments.</title>
        <authorList>
            <person name="Coleine C."/>
            <person name="Stajich J.E."/>
            <person name="Selbmann L."/>
        </authorList>
    </citation>
    <scope>NUCLEOTIDE SEQUENCE</scope>
    <source>
        <strain evidence="3">CCFEE 5200</strain>
    </source>
</reference>
<keyword evidence="6" id="KW-1185">Reference proteome</keyword>
<dbReference type="Pfam" id="PF00583">
    <property type="entry name" value="Acetyltransf_1"/>
    <property type="match status" value="1"/>
</dbReference>
<dbReference type="GO" id="GO:0016747">
    <property type="term" value="F:acyltransferase activity, transferring groups other than amino-acyl groups"/>
    <property type="evidence" value="ECO:0007669"/>
    <property type="project" value="InterPro"/>
</dbReference>
<evidence type="ECO:0000259" key="1">
    <source>
        <dbReference type="PROSITE" id="PS51186"/>
    </source>
</evidence>
<dbReference type="PROSITE" id="PS51186">
    <property type="entry name" value="GNAT"/>
    <property type="match status" value="1"/>
</dbReference>
<dbReference type="EMBL" id="NAJP01000023">
    <property type="protein sequence ID" value="TKA42401.1"/>
    <property type="molecule type" value="Genomic_DNA"/>
</dbReference>
<evidence type="ECO:0000313" key="4">
    <source>
        <dbReference type="EMBL" id="TKA42401.1"/>
    </source>
</evidence>
<proteinExistence type="predicted"/>
<dbReference type="EMBL" id="JAUJLE010000001">
    <property type="protein sequence ID" value="KAK1016181.1"/>
    <property type="molecule type" value="Genomic_DNA"/>
</dbReference>
<dbReference type="InterPro" id="IPR052523">
    <property type="entry name" value="Trichothecene_AcTrans"/>
</dbReference>
<dbReference type="SUPFAM" id="SSF55729">
    <property type="entry name" value="Acyl-CoA N-acyltransferases (Nat)"/>
    <property type="match status" value="1"/>
</dbReference>
<dbReference type="Proteomes" id="UP001175353">
    <property type="component" value="Unassembled WGS sequence"/>
</dbReference>
<dbReference type="CDD" id="cd04301">
    <property type="entry name" value="NAT_SF"/>
    <property type="match status" value="1"/>
</dbReference>
<dbReference type="Gene3D" id="3.40.630.30">
    <property type="match status" value="1"/>
</dbReference>
<dbReference type="InterPro" id="IPR000182">
    <property type="entry name" value="GNAT_dom"/>
</dbReference>
<reference evidence="4 5" key="1">
    <citation type="submission" date="2017-03" db="EMBL/GenBank/DDBJ databases">
        <title>Genomes of endolithic fungi from Antarctica.</title>
        <authorList>
            <person name="Coleine C."/>
            <person name="Masonjones S."/>
            <person name="Stajich J.E."/>
        </authorList>
    </citation>
    <scope>NUCLEOTIDE SEQUENCE [LARGE SCALE GENOMIC DNA]</scope>
    <source>
        <strain evidence="4 5">CCFEE 5311</strain>
    </source>
</reference>
<sequence length="237" mass="26626">MFIGPATSQPFATMIRPASADEQTEMAKLAAQAFVDDELFADVIHPYRKEYPDDTYLYWLPRLRQGWADPSNHYLVSTVERADGKGEEIAAWAQFTRRSAKAKKETAPTPVDVSDLPPNRAASKEYEDILERSYDSIAHEWAGPRAECWDIIWLATSPAHQGQGHGKALVEWVIEKAAEEQVPSSVISATGKDGFYNKMGYTIATSKAWEPESNPMYGLVEGGQFWWRESHLTTKPT</sequence>
<name>A0A4U0V1C9_9PEZI</name>
<reference evidence="2" key="2">
    <citation type="submission" date="2021-12" db="EMBL/GenBank/DDBJ databases">
        <title>Black yeast isolated from Biological Soil Crust.</title>
        <authorList>
            <person name="Kurbessoian T."/>
        </authorList>
    </citation>
    <scope>NUCLEOTIDE SEQUENCE</scope>
    <source>
        <strain evidence="2">CCFEE 5208</strain>
    </source>
</reference>
<evidence type="ECO:0000313" key="3">
    <source>
        <dbReference type="EMBL" id="KAK1016181.1"/>
    </source>
</evidence>
<dbReference type="OrthoDB" id="2115692at2759"/>
<gene>
    <name evidence="4" type="ORF">B0A54_06851</name>
    <name evidence="2" type="ORF">LTR82_011598</name>
    <name evidence="3" type="ORF">LTR91_000200</name>
</gene>
<dbReference type="PANTHER" id="PTHR42791">
    <property type="entry name" value="GNAT FAMILY ACETYLTRANSFERASE"/>
    <property type="match status" value="1"/>
</dbReference>
<accession>A0A4U0V1C9</accession>
<evidence type="ECO:0000313" key="2">
    <source>
        <dbReference type="EMBL" id="KAK0317276.1"/>
    </source>
</evidence>